<proteinExistence type="predicted"/>
<reference evidence="1 2" key="1">
    <citation type="journal article" date="2012" name="J. Bacteriol.">
        <title>Genome Sequence of the Bacteriocin-Producing Strain Lactococcus garvieae DCC43.</title>
        <authorList>
            <person name="Gabrielsen C."/>
            <person name="Brede D.A."/>
            <person name="Hernandez P.E."/>
            <person name="Nes I.F."/>
            <person name="Diep D.B."/>
        </authorList>
    </citation>
    <scope>NUCLEOTIDE SEQUENCE [LARGE SCALE GENOMIC DNA]</scope>
    <source>
        <strain evidence="1 2">DCC43</strain>
    </source>
</reference>
<dbReference type="Proteomes" id="UP000006787">
    <property type="component" value="Unassembled WGS sequence"/>
</dbReference>
<accession>K2QFT0</accession>
<gene>
    <name evidence="1" type="ORF">C426_0254</name>
</gene>
<comment type="caution">
    <text evidence="1">The sequence shown here is derived from an EMBL/GenBank/DDBJ whole genome shotgun (WGS) entry which is preliminary data.</text>
</comment>
<sequence length="52" mass="5473">MTSGSIAATVPALFSRARRIACFFALITFLSAIDGTVLLKMNGCIGILLNVI</sequence>
<organism evidence="1 2">
    <name type="scientific">Lactococcus garvieae DCC43</name>
    <dbReference type="NCBI Taxonomy" id="1231377"/>
    <lineage>
        <taxon>Bacteria</taxon>
        <taxon>Bacillati</taxon>
        <taxon>Bacillota</taxon>
        <taxon>Bacilli</taxon>
        <taxon>Lactobacillales</taxon>
        <taxon>Streptococcaceae</taxon>
        <taxon>Lactococcus</taxon>
    </lineage>
</organism>
<dbReference type="PATRIC" id="fig|1231377.3.peg.253"/>
<evidence type="ECO:0000313" key="1">
    <source>
        <dbReference type="EMBL" id="EKF52372.1"/>
    </source>
</evidence>
<protein>
    <submittedName>
        <fullName evidence="1">Uncharacterized protein</fullName>
    </submittedName>
</protein>
<dbReference type="EMBL" id="AMQS01000002">
    <property type="protein sequence ID" value="EKF52372.1"/>
    <property type="molecule type" value="Genomic_DNA"/>
</dbReference>
<evidence type="ECO:0000313" key="2">
    <source>
        <dbReference type="Proteomes" id="UP000006787"/>
    </source>
</evidence>
<name>K2QFT0_9LACT</name>
<dbReference type="AlphaFoldDB" id="K2QFT0"/>